<dbReference type="AlphaFoldDB" id="A0A379KP69"/>
<gene>
    <name evidence="1" type="ORF">NCTC7914_03954</name>
</gene>
<reference evidence="1 2" key="1">
    <citation type="submission" date="2018-06" db="EMBL/GenBank/DDBJ databases">
        <authorList>
            <consortium name="Pathogen Informatics"/>
            <person name="Doyle S."/>
        </authorList>
    </citation>
    <scope>NUCLEOTIDE SEQUENCE [LARGE SCALE GENOMIC DNA]</scope>
    <source>
        <strain evidence="1 2">NCTC7914</strain>
    </source>
</reference>
<evidence type="ECO:0000313" key="2">
    <source>
        <dbReference type="Proteomes" id="UP000254602"/>
    </source>
</evidence>
<accession>A0A379KP69</accession>
<organism evidence="1 2">
    <name type="scientific">Pseudomonas putida</name>
    <name type="common">Arthrobacter siderocapsulatus</name>
    <dbReference type="NCBI Taxonomy" id="303"/>
    <lineage>
        <taxon>Bacteria</taxon>
        <taxon>Pseudomonadati</taxon>
        <taxon>Pseudomonadota</taxon>
        <taxon>Gammaproteobacteria</taxon>
        <taxon>Pseudomonadales</taxon>
        <taxon>Pseudomonadaceae</taxon>
        <taxon>Pseudomonas</taxon>
    </lineage>
</organism>
<name>A0A379KP69_PSEPU</name>
<proteinExistence type="predicted"/>
<sequence length="342" mass="38901">MRPKKSDFPKPLPDETLSSWMWRVNSTVPISFMSNLRFGSPEGEIVKSDTLGLWGERSADRDLLSENVFVEPLKGTLGISHAWLVRRFPELSQPAIPVQFRRAFCSECFMDSFKYVGIPVCKAQWCYLAKPMCELHGVPLHDSTELFINHDDYAVQAFVSYWDEPKFKEVLKHVRSAMQLTHSLAFKAQQQLQKLIRQAAKSGEGFKVQMFILTLMRAMMMPSLHHAYPKLAFDNWGGTNPYKGLGVHGDFYQEVYRSTCLARLYALYLSAIALGWISSGQARKALCEGYFAPCSPSQIWSRLDKCPGVVRLIISELKCYQSSYLNITELNIPDGIGVRYDA</sequence>
<dbReference type="EMBL" id="UGUY01000001">
    <property type="protein sequence ID" value="SUD69806.1"/>
    <property type="molecule type" value="Genomic_DNA"/>
</dbReference>
<dbReference type="Proteomes" id="UP000254602">
    <property type="component" value="Unassembled WGS sequence"/>
</dbReference>
<evidence type="ECO:0000313" key="1">
    <source>
        <dbReference type="EMBL" id="SUD69806.1"/>
    </source>
</evidence>
<evidence type="ECO:0008006" key="3">
    <source>
        <dbReference type="Google" id="ProtNLM"/>
    </source>
</evidence>
<protein>
    <recommendedName>
        <fullName evidence="3">TniQ protein</fullName>
    </recommendedName>
</protein>